<evidence type="ECO:0000313" key="1">
    <source>
        <dbReference type="EMBL" id="PJE63829.1"/>
    </source>
</evidence>
<dbReference type="AlphaFoldDB" id="A0A2M8KV97"/>
<gene>
    <name evidence="1" type="ORF">COU89_01110</name>
</gene>
<dbReference type="InterPro" id="IPR005883">
    <property type="entry name" value="PilM"/>
</dbReference>
<dbReference type="EMBL" id="PFEE01000025">
    <property type="protein sequence ID" value="PJE63829.1"/>
    <property type="molecule type" value="Genomic_DNA"/>
</dbReference>
<dbReference type="Gene3D" id="3.30.420.40">
    <property type="match status" value="2"/>
</dbReference>
<organism evidence="1 2">
    <name type="scientific">Candidatus Roizmanbacteria bacterium CG10_big_fil_rev_8_21_14_0_10_45_7</name>
    <dbReference type="NCBI Taxonomy" id="1974854"/>
    <lineage>
        <taxon>Bacteria</taxon>
        <taxon>Candidatus Roizmaniibacteriota</taxon>
    </lineage>
</organism>
<evidence type="ECO:0000313" key="2">
    <source>
        <dbReference type="Proteomes" id="UP000231569"/>
    </source>
</evidence>
<protein>
    <recommendedName>
        <fullName evidence="3">SHS2 domain-containing protein</fullName>
    </recommendedName>
</protein>
<accession>A0A2M8KV97</accession>
<dbReference type="Gene3D" id="3.30.1490.300">
    <property type="match status" value="1"/>
</dbReference>
<dbReference type="Proteomes" id="UP000231569">
    <property type="component" value="Unassembled WGS sequence"/>
</dbReference>
<evidence type="ECO:0008006" key="3">
    <source>
        <dbReference type="Google" id="ProtNLM"/>
    </source>
</evidence>
<dbReference type="Pfam" id="PF11104">
    <property type="entry name" value="PilM_2"/>
    <property type="match status" value="1"/>
</dbReference>
<reference evidence="2" key="1">
    <citation type="submission" date="2017-09" db="EMBL/GenBank/DDBJ databases">
        <title>Depth-based differentiation of microbial function through sediment-hosted aquifers and enrichment of novel symbionts in the deep terrestrial subsurface.</title>
        <authorList>
            <person name="Probst A.J."/>
            <person name="Ladd B."/>
            <person name="Jarett J.K."/>
            <person name="Geller-Mcgrath D.E."/>
            <person name="Sieber C.M.K."/>
            <person name="Emerson J.B."/>
            <person name="Anantharaman K."/>
            <person name="Thomas B.C."/>
            <person name="Malmstrom R."/>
            <person name="Stieglmeier M."/>
            <person name="Klingl A."/>
            <person name="Woyke T."/>
            <person name="Ryan C.M."/>
            <person name="Banfield J.F."/>
        </authorList>
    </citation>
    <scope>NUCLEOTIDE SEQUENCE [LARGE SCALE GENOMIC DNA]</scope>
</reference>
<sequence>MARKVGIIIEQKIITFADMTDTASGYQLSKMLSVPMPSPNFYDSIDKAPTEELVKERNIIRDTLTKEGFGDREAYFVIPDYLASMQILNLPIITDKEIVSAIELQADEFIPYPLSKASYDYQIIASDKQKNAMSVLVLVSLQDVIKGIENFILDIGLYPTSLESASSSLFKALFHKNHFILKEFVVLMNMEDRSTQISVVNTKNNLVIMTYTINIGSTFFVHGIQNYANMLPQEAAALFAKPQVGEDTQQKKLLGMLFDEFSKELIKVMTSTFERLNLMPQSLLLVGEYASSLQSLCDAFPSNQMPAPEIFTFEALAKALHITYSVAIEPKKVDPFVAAVSTCL</sequence>
<comment type="caution">
    <text evidence="1">The sequence shown here is derived from an EMBL/GenBank/DDBJ whole genome shotgun (WGS) entry which is preliminary data.</text>
</comment>
<proteinExistence type="predicted"/>
<name>A0A2M8KV97_9BACT</name>